<comment type="caution">
    <text evidence="3">The sequence shown here is derived from an EMBL/GenBank/DDBJ whole genome shotgun (WGS) entry which is preliminary data.</text>
</comment>
<dbReference type="SUPFAM" id="SSF50249">
    <property type="entry name" value="Nucleic acid-binding proteins"/>
    <property type="match status" value="1"/>
</dbReference>
<reference evidence="3 4" key="1">
    <citation type="submission" date="2020-10" db="EMBL/GenBank/DDBJ databases">
        <title>Ca. Dormibacterota MAGs.</title>
        <authorList>
            <person name="Montgomery K."/>
        </authorList>
    </citation>
    <scope>NUCLEOTIDE SEQUENCE [LARGE SCALE GENOMIC DNA]</scope>
    <source>
        <strain evidence="3">SC8812_S17_18</strain>
    </source>
</reference>
<dbReference type="InterPro" id="IPR012340">
    <property type="entry name" value="NA-bd_OB-fold"/>
</dbReference>
<accession>A0A934N2M9</accession>
<evidence type="ECO:0000313" key="4">
    <source>
        <dbReference type="Proteomes" id="UP000606991"/>
    </source>
</evidence>
<evidence type="ECO:0000259" key="2">
    <source>
        <dbReference type="Pfam" id="PF12172"/>
    </source>
</evidence>
<proteinExistence type="predicted"/>
<dbReference type="RefSeq" id="WP_337309407.1">
    <property type="nucleotide sequence ID" value="NZ_JAEKNS010000037.1"/>
</dbReference>
<feature type="domain" description="ChsH2 rubredoxin-like zinc ribbon" evidence="2">
    <location>
        <begin position="32"/>
        <end position="57"/>
    </location>
</feature>
<dbReference type="Proteomes" id="UP000606991">
    <property type="component" value="Unassembled WGS sequence"/>
</dbReference>
<name>A0A934N2M9_9BACT</name>
<sequence>MSTDAADVSAPAASAPFREGLFTTAEETRGTPRLIGSRCASCGALAFPRRVTCARCGDIDDQSEILLGPFGRLYTFAVVQRAPEAFPTPYVIGYVDLDEGVRVFTQILTDDSSSLELGMRVELILAELNGASIPPLTTYKFRPTRGGSIQGD</sequence>
<evidence type="ECO:0000313" key="3">
    <source>
        <dbReference type="EMBL" id="MBJ7593796.1"/>
    </source>
</evidence>
<dbReference type="Gene3D" id="6.10.30.10">
    <property type="match status" value="1"/>
</dbReference>
<dbReference type="Pfam" id="PF01796">
    <property type="entry name" value="OB_ChsH2_C"/>
    <property type="match status" value="1"/>
</dbReference>
<organism evidence="3 4">
    <name type="scientific">Candidatus Aeolococcus gillhamiae</name>
    <dbReference type="NCBI Taxonomy" id="3127015"/>
    <lineage>
        <taxon>Bacteria</taxon>
        <taxon>Bacillati</taxon>
        <taxon>Candidatus Dormiibacterota</taxon>
        <taxon>Candidatus Dormibacteria</taxon>
        <taxon>Candidatus Aeolococcales</taxon>
        <taxon>Candidatus Aeolococcaceae</taxon>
        <taxon>Candidatus Aeolococcus</taxon>
    </lineage>
</organism>
<evidence type="ECO:0000259" key="1">
    <source>
        <dbReference type="Pfam" id="PF01796"/>
    </source>
</evidence>
<dbReference type="InterPro" id="IPR002878">
    <property type="entry name" value="ChsH2_C"/>
</dbReference>
<dbReference type="InterPro" id="IPR052513">
    <property type="entry name" value="Thioester_dehydratase-like"/>
</dbReference>
<dbReference type="PANTHER" id="PTHR34075">
    <property type="entry name" value="BLR3430 PROTEIN"/>
    <property type="match status" value="1"/>
</dbReference>
<dbReference type="AlphaFoldDB" id="A0A934N2M9"/>
<dbReference type="PANTHER" id="PTHR34075:SF5">
    <property type="entry name" value="BLR3430 PROTEIN"/>
    <property type="match status" value="1"/>
</dbReference>
<protein>
    <submittedName>
        <fullName evidence="3">Zn-ribbon domain-containing OB-fold protein</fullName>
    </submittedName>
</protein>
<dbReference type="InterPro" id="IPR022002">
    <property type="entry name" value="ChsH2_Znr"/>
</dbReference>
<feature type="domain" description="ChsH2 C-terminal OB-fold" evidence="1">
    <location>
        <begin position="67"/>
        <end position="123"/>
    </location>
</feature>
<dbReference type="Pfam" id="PF12172">
    <property type="entry name" value="zf-ChsH2"/>
    <property type="match status" value="1"/>
</dbReference>
<dbReference type="EMBL" id="JAEKNS010000037">
    <property type="protein sequence ID" value="MBJ7593796.1"/>
    <property type="molecule type" value="Genomic_DNA"/>
</dbReference>
<gene>
    <name evidence="3" type="ORF">JF886_02870</name>
</gene>